<dbReference type="RefSeq" id="WP_389214830.1">
    <property type="nucleotide sequence ID" value="NZ_JBIACJ010000001.1"/>
</dbReference>
<reference evidence="10 11" key="1">
    <citation type="submission" date="2024-08" db="EMBL/GenBank/DDBJ databases">
        <title>Two novel Cytobacillus novel species.</title>
        <authorList>
            <person name="Liu G."/>
        </authorList>
    </citation>
    <scope>NUCLEOTIDE SEQUENCE [LARGE SCALE GENOMIC DNA]</scope>
    <source>
        <strain evidence="10 11">FJAT-53684</strain>
    </source>
</reference>
<evidence type="ECO:0000256" key="5">
    <source>
        <dbReference type="ARBA" id="ARBA00022927"/>
    </source>
</evidence>
<evidence type="ECO:0000313" key="10">
    <source>
        <dbReference type="EMBL" id="MFE8695185.1"/>
    </source>
</evidence>
<evidence type="ECO:0000256" key="3">
    <source>
        <dbReference type="ARBA" id="ARBA00022448"/>
    </source>
</evidence>
<sequence>MILLSRLIKGPLWAPPVQNEKKVISIKILEHISQEEEQVSTSAETDTHIKSMISDAQLQAEMILNEAQQEADIIRRKLEEERRAFEAEKVAIAEQSRQAGFSQGIEEGRQQGYLEYHEVIQSAVKVVELAKKDYRMQVDSSEGVILELGLKVAGKILGKRLQDNEEEFLSIVKRALKESRDKGEIQIHVHPVYYELLLTNKEEMMMLFPKDVDFYIYPNDDLSESSCIIESANGRIDASIDSQLEEVKQKLIEMLEGEC</sequence>
<gene>
    <name evidence="10" type="primary">fliH</name>
    <name evidence="10" type="ORF">ACFYKT_02310</name>
</gene>
<dbReference type="EMBL" id="JBIACJ010000001">
    <property type="protein sequence ID" value="MFE8695185.1"/>
    <property type="molecule type" value="Genomic_DNA"/>
</dbReference>
<dbReference type="Proteomes" id="UP001601058">
    <property type="component" value="Unassembled WGS sequence"/>
</dbReference>
<keyword evidence="5" id="KW-0653">Protein transport</keyword>
<keyword evidence="8" id="KW-0175">Coiled coil</keyword>
<evidence type="ECO:0000259" key="9">
    <source>
        <dbReference type="Pfam" id="PF02108"/>
    </source>
</evidence>
<keyword evidence="10" id="KW-0969">Cilium</keyword>
<protein>
    <recommendedName>
        <fullName evidence="7">Flagellar assembly protein FliH</fullName>
    </recommendedName>
</protein>
<keyword evidence="11" id="KW-1185">Reference proteome</keyword>
<comment type="similarity">
    <text evidence="2">Belongs to the FliH family.</text>
</comment>
<keyword evidence="6" id="KW-1006">Bacterial flagellum protein export</keyword>
<dbReference type="InterPro" id="IPR022524">
    <property type="entry name" value="FliH_Bacilli"/>
</dbReference>
<evidence type="ECO:0000256" key="4">
    <source>
        <dbReference type="ARBA" id="ARBA00022795"/>
    </source>
</evidence>
<dbReference type="InterPro" id="IPR018035">
    <property type="entry name" value="Flagellar_FliH/T3SS_HrpE"/>
</dbReference>
<keyword evidence="4" id="KW-1005">Bacterial flagellum biogenesis</keyword>
<organism evidence="10 11">
    <name type="scientific">Cytobacillus mangrovibacter</name>
    <dbReference type="NCBI Taxonomy" id="3299024"/>
    <lineage>
        <taxon>Bacteria</taxon>
        <taxon>Bacillati</taxon>
        <taxon>Bacillota</taxon>
        <taxon>Bacilli</taxon>
        <taxon>Bacillales</taxon>
        <taxon>Bacillaceae</taxon>
        <taxon>Cytobacillus</taxon>
    </lineage>
</organism>
<evidence type="ECO:0000256" key="2">
    <source>
        <dbReference type="ARBA" id="ARBA00006602"/>
    </source>
</evidence>
<dbReference type="PANTHER" id="PTHR34982:SF1">
    <property type="entry name" value="FLAGELLAR ASSEMBLY PROTEIN FLIH"/>
    <property type="match status" value="1"/>
</dbReference>
<feature type="coiled-coil region" evidence="8">
    <location>
        <begin position="64"/>
        <end position="95"/>
    </location>
</feature>
<keyword evidence="10" id="KW-0966">Cell projection</keyword>
<evidence type="ECO:0000256" key="6">
    <source>
        <dbReference type="ARBA" id="ARBA00023225"/>
    </source>
</evidence>
<comment type="function">
    <text evidence="1">Needed for flagellar regrowth and assembly.</text>
</comment>
<dbReference type="PANTHER" id="PTHR34982">
    <property type="entry name" value="YOP PROTEINS TRANSLOCATION PROTEIN L"/>
    <property type="match status" value="1"/>
</dbReference>
<dbReference type="NCBIfam" id="TIGR03825">
    <property type="entry name" value="FliH_bacil"/>
    <property type="match status" value="1"/>
</dbReference>
<proteinExistence type="inferred from homology"/>
<evidence type="ECO:0000256" key="1">
    <source>
        <dbReference type="ARBA" id="ARBA00003041"/>
    </source>
</evidence>
<name>A0ABW6JTJ3_9BACI</name>
<evidence type="ECO:0000256" key="7">
    <source>
        <dbReference type="NCBIfam" id="TIGR03825"/>
    </source>
</evidence>
<comment type="caution">
    <text evidence="10">The sequence shown here is derived from an EMBL/GenBank/DDBJ whole genome shotgun (WGS) entry which is preliminary data.</text>
</comment>
<keyword evidence="10" id="KW-0282">Flagellum</keyword>
<accession>A0ABW6JTJ3</accession>
<dbReference type="Pfam" id="PF02108">
    <property type="entry name" value="FliH"/>
    <property type="match status" value="1"/>
</dbReference>
<dbReference type="InterPro" id="IPR051472">
    <property type="entry name" value="T3SS_Stator/FliH"/>
</dbReference>
<keyword evidence="3" id="KW-0813">Transport</keyword>
<feature type="domain" description="Flagellar assembly protein FliH/Type III secretion system HrpE" evidence="9">
    <location>
        <begin position="139"/>
        <end position="246"/>
    </location>
</feature>
<evidence type="ECO:0000256" key="8">
    <source>
        <dbReference type="SAM" id="Coils"/>
    </source>
</evidence>
<evidence type="ECO:0000313" key="11">
    <source>
        <dbReference type="Proteomes" id="UP001601058"/>
    </source>
</evidence>